<proteinExistence type="predicted"/>
<feature type="region of interest" description="Disordered" evidence="1">
    <location>
        <begin position="146"/>
        <end position="177"/>
    </location>
</feature>
<evidence type="ECO:0000313" key="3">
    <source>
        <dbReference type="EMBL" id="CAH0492163.1"/>
    </source>
</evidence>
<feature type="compositionally biased region" description="Polar residues" evidence="1">
    <location>
        <begin position="348"/>
        <end position="358"/>
    </location>
</feature>
<feature type="region of interest" description="Disordered" evidence="1">
    <location>
        <begin position="271"/>
        <end position="310"/>
    </location>
</feature>
<dbReference type="Proteomes" id="UP001159659">
    <property type="component" value="Unassembled WGS sequence"/>
</dbReference>
<feature type="compositionally biased region" description="Basic and acidic residues" evidence="1">
    <location>
        <begin position="271"/>
        <end position="285"/>
    </location>
</feature>
<evidence type="ECO:0000313" key="4">
    <source>
        <dbReference type="EMBL" id="CAI5705235.1"/>
    </source>
</evidence>
<feature type="compositionally biased region" description="Basic and acidic residues" evidence="1">
    <location>
        <begin position="147"/>
        <end position="168"/>
    </location>
</feature>
<gene>
    <name evidence="3" type="ORF">PFR001_LOCUS7377</name>
    <name evidence="4" type="ORF">PFR002_LOCUS511</name>
</gene>
<feature type="region of interest" description="Disordered" evidence="1">
    <location>
        <begin position="341"/>
        <end position="367"/>
    </location>
</feature>
<feature type="signal peptide" evidence="2">
    <location>
        <begin position="1"/>
        <end position="19"/>
    </location>
</feature>
<evidence type="ECO:0000313" key="6">
    <source>
        <dbReference type="Proteomes" id="UP001159659"/>
    </source>
</evidence>
<dbReference type="Proteomes" id="UP001157938">
    <property type="component" value="Unassembled WGS sequence"/>
</dbReference>
<dbReference type="AlphaFoldDB" id="A0AAV0ST99"/>
<feature type="chain" id="PRO_5043773885" evidence="2">
    <location>
        <begin position="20"/>
        <end position="384"/>
    </location>
</feature>
<name>A0AAV0ST99_9STRA</name>
<evidence type="ECO:0000313" key="5">
    <source>
        <dbReference type="Proteomes" id="UP001157938"/>
    </source>
</evidence>
<keyword evidence="5" id="KW-1185">Reference proteome</keyword>
<evidence type="ECO:0000256" key="2">
    <source>
        <dbReference type="SAM" id="SignalP"/>
    </source>
</evidence>
<protein>
    <submittedName>
        <fullName evidence="4">Uncharacterized protein</fullName>
    </submittedName>
</protein>
<feature type="region of interest" description="Disordered" evidence="1">
    <location>
        <begin position="217"/>
        <end position="240"/>
    </location>
</feature>
<dbReference type="EMBL" id="CANTFK010000035">
    <property type="protein sequence ID" value="CAI5705235.1"/>
    <property type="molecule type" value="Genomic_DNA"/>
</dbReference>
<evidence type="ECO:0000256" key="1">
    <source>
        <dbReference type="SAM" id="MobiDB-lite"/>
    </source>
</evidence>
<dbReference type="EMBL" id="CAKLBC010001470">
    <property type="protein sequence ID" value="CAH0492163.1"/>
    <property type="molecule type" value="Genomic_DNA"/>
</dbReference>
<feature type="compositionally biased region" description="Basic and acidic residues" evidence="1">
    <location>
        <begin position="217"/>
        <end position="230"/>
    </location>
</feature>
<organism evidence="4 6">
    <name type="scientific">Peronospora farinosa</name>
    <dbReference type="NCBI Taxonomy" id="134698"/>
    <lineage>
        <taxon>Eukaryota</taxon>
        <taxon>Sar</taxon>
        <taxon>Stramenopiles</taxon>
        <taxon>Oomycota</taxon>
        <taxon>Peronosporomycetes</taxon>
        <taxon>Peronosporales</taxon>
        <taxon>Peronosporaceae</taxon>
        <taxon>Peronospora</taxon>
    </lineage>
</organism>
<sequence>MTSKGLTIAGILAASLVSADVSISVQYDATYSLPESYGLSCSGNGAKPAGTQCPKAGDVATADCKPYLLSYSGTGCVAPVDAKCVLVINDTWGCAFPQTATVEASKAHAGEGANYDKTRDAPLDVNCDVVSDETKSGKYGHMAMRTSEGDSHGHMTSEGGNYDHRTTDTAKNGNYGSKTYTTEGGVTTGHDEPGVFKHDSMGNNELGVTSDGMIGHHEGNGHDEHTEALTEKSSSYPSKYVTGNYRTEEFKNAYPNEETSDAHVIEDAHPTEETKDAYPTEDAHPTEGANPTKETLQAYPTEEPSDTQRGYEAAKVPIIATKLEGMTGRDNAAAKDDTTALGGLTETPVDTSAYTTENPVAPPAYTTENLVAPPAYTTLALASQ</sequence>
<accession>A0AAV0ST99</accession>
<comment type="caution">
    <text evidence="4">The sequence shown here is derived from an EMBL/GenBank/DDBJ whole genome shotgun (WGS) entry which is preliminary data.</text>
</comment>
<keyword evidence="2" id="KW-0732">Signal</keyword>
<reference evidence="3 5" key="1">
    <citation type="submission" date="2021-11" db="EMBL/GenBank/DDBJ databases">
        <authorList>
            <person name="Islam A."/>
            <person name="Islam S."/>
            <person name="Flora M.S."/>
            <person name="Rahman M."/>
            <person name="Ziaur R.M."/>
            <person name="Epstein J.H."/>
            <person name="Hassan M."/>
            <person name="Klassen M."/>
            <person name="Woodard K."/>
            <person name="Webb A."/>
            <person name="Webby R.J."/>
            <person name="El Zowalaty M.E."/>
        </authorList>
    </citation>
    <scope>NUCLEOTIDE SEQUENCE [LARGE SCALE GENOMIC DNA]</scope>
    <source>
        <strain evidence="3">Pf1</strain>
    </source>
</reference>
<reference evidence="4" key="2">
    <citation type="submission" date="2022-12" db="EMBL/GenBank/DDBJ databases">
        <authorList>
            <person name="Webb A."/>
        </authorList>
    </citation>
    <scope>NUCLEOTIDE SEQUENCE</scope>
    <source>
        <strain evidence="4">Pf2</strain>
    </source>
</reference>